<dbReference type="PANTHER" id="PTHR37826">
    <property type="entry name" value="FLOTILLIN BAND_7_5 DOMAIN PROTEIN"/>
    <property type="match status" value="1"/>
</dbReference>
<dbReference type="InterPro" id="IPR021752">
    <property type="entry name" value="TF_Rrn7_Zf"/>
</dbReference>
<comment type="caution">
    <text evidence="3">The sequence shown here is derived from an EMBL/GenBank/DDBJ whole genome shotgun (WGS) entry which is preliminary data.</text>
</comment>
<keyword evidence="4" id="KW-1185">Reference proteome</keyword>
<evidence type="ECO:0000259" key="2">
    <source>
        <dbReference type="Pfam" id="PF11781"/>
    </source>
</evidence>
<dbReference type="GO" id="GO:0003743">
    <property type="term" value="F:translation initiation factor activity"/>
    <property type="evidence" value="ECO:0007669"/>
    <property type="project" value="UniProtKB-KW"/>
</dbReference>
<evidence type="ECO:0000313" key="3">
    <source>
        <dbReference type="EMBL" id="PQV59079.1"/>
    </source>
</evidence>
<sequence length="375" mass="42579">MLDETQDHRFPCPQCGADLRFSPGEGKLICDHCGYSEPLTTPRAGTRPIEELDLRRGLEAALPDAEMEVTRTSRCPNCGAVIEFDPAVHSTECPFCATPVVTGTGENRHIKPKGLAPFDITEREARGAMNRWLGSLWFAPSGLQDYARKGRAMQGVYVPYWTFDADTRSRYSGRRGTVYYESQPVQVRDQQGRVRTEMRQVAKIRWTPVSGRVARFFDDVLILASRSLPKSHTDALLPWDLTRLEPYQPEFLAGFRAEGYTVSLEEGLTEARAYMDRMIERDVRFDIGGDRQEIHNIDTEVSDVTFKHILLPVWTAAYKFRGRSYRFVVNGQTGKVQGERPWSPWKITVAVILGLIVAGVVIWLSQNPEFQQQFN</sequence>
<accession>A0A2S8SEA5</accession>
<keyword evidence="1" id="KW-0812">Transmembrane</keyword>
<evidence type="ECO:0000313" key="4">
    <source>
        <dbReference type="Proteomes" id="UP000238338"/>
    </source>
</evidence>
<reference evidence="3 4" key="1">
    <citation type="submission" date="2018-02" db="EMBL/GenBank/DDBJ databases">
        <title>Genomic Encyclopedia of Archaeal and Bacterial Type Strains, Phase II (KMG-II): from individual species to whole genera.</title>
        <authorList>
            <person name="Goeker M."/>
        </authorList>
    </citation>
    <scope>NUCLEOTIDE SEQUENCE [LARGE SCALE GENOMIC DNA]</scope>
    <source>
        <strain evidence="3 4">DSM 18921</strain>
    </source>
</reference>
<dbReference type="Gene3D" id="2.20.28.30">
    <property type="entry name" value="RNA polymerase ii, chain L"/>
    <property type="match status" value="1"/>
</dbReference>
<feature type="transmembrane region" description="Helical" evidence="1">
    <location>
        <begin position="345"/>
        <end position="364"/>
    </location>
</feature>
<keyword evidence="3" id="KW-0648">Protein biosynthesis</keyword>
<name>A0A2S8SEA5_9RHOB</name>
<dbReference type="EMBL" id="PVEP01000001">
    <property type="protein sequence ID" value="PQV59079.1"/>
    <property type="molecule type" value="Genomic_DNA"/>
</dbReference>
<keyword evidence="1" id="KW-1133">Transmembrane helix</keyword>
<dbReference type="AlphaFoldDB" id="A0A2S8SEA5"/>
<evidence type="ECO:0000256" key="1">
    <source>
        <dbReference type="SAM" id="Phobius"/>
    </source>
</evidence>
<dbReference type="OrthoDB" id="3182597at2"/>
<dbReference type="Pfam" id="PF11781">
    <property type="entry name" value="Zn_ribbon_RRN7"/>
    <property type="match status" value="1"/>
</dbReference>
<dbReference type="RefSeq" id="WP_105513282.1">
    <property type="nucleotide sequence ID" value="NZ_PVEP01000001.1"/>
</dbReference>
<gene>
    <name evidence="3" type="ORF">LX70_00902</name>
</gene>
<protein>
    <submittedName>
        <fullName evidence="3">RNA polymerase I specific transcription initiation factor RRN7</fullName>
    </submittedName>
</protein>
<proteinExistence type="predicted"/>
<keyword evidence="1" id="KW-0472">Membrane</keyword>
<dbReference type="Proteomes" id="UP000238338">
    <property type="component" value="Unassembled WGS sequence"/>
</dbReference>
<feature type="domain" description="RRN7-type" evidence="2">
    <location>
        <begin position="7"/>
        <end position="34"/>
    </location>
</feature>
<organism evidence="3 4">
    <name type="scientific">Albidovulum denitrificans</name>
    <dbReference type="NCBI Taxonomy" id="404881"/>
    <lineage>
        <taxon>Bacteria</taxon>
        <taxon>Pseudomonadati</taxon>
        <taxon>Pseudomonadota</taxon>
        <taxon>Alphaproteobacteria</taxon>
        <taxon>Rhodobacterales</taxon>
        <taxon>Paracoccaceae</taxon>
        <taxon>Albidovulum</taxon>
    </lineage>
</organism>
<dbReference type="PANTHER" id="PTHR37826:SF3">
    <property type="entry name" value="J DOMAIN-CONTAINING PROTEIN"/>
    <property type="match status" value="1"/>
</dbReference>
<keyword evidence="3" id="KW-0396">Initiation factor</keyword>